<dbReference type="OrthoDB" id="6138887at2"/>
<dbReference type="Proteomes" id="UP000281474">
    <property type="component" value="Unassembled WGS sequence"/>
</dbReference>
<proteinExistence type="predicted"/>
<dbReference type="EMBL" id="QZEI01000015">
    <property type="protein sequence ID" value="RLV60490.1"/>
    <property type="molecule type" value="Genomic_DNA"/>
</dbReference>
<sequence length="395" mass="46013">MKFLKRIKLFPDEALESYFIRCAHSNGFQKISLFLQSLSAFISLRDKELKGALSASLSRLNLHKAHNSSAYRVRAIKLLEEFCDLQPSCLLRVAVLRTNRHFGSYVALARSNVLFPNIMLREHVIPVCPLCLQERNYIRFIWHLKPIQRCPKHQVKLIFNCPECGNDINYIQSENIELCSCGYDFRQIKPSEKTEESMSASLFESSENADKLSLEFGKYLWFSKHSGVELDDDYFLPKFNRYFSNWPDNYLSYLKTQESKAIEKQTSRFNQISVNDIWCEQLQNTRLVTTNRVNNLVLDQLANYFIDLVNRYPKCQHANIADTLINQVDSALLLRTSVEQVFRLLEDGYLKVKFGVPTEAIYKPHIPIFYLREVIELTQAQGSNTSMFEHMISAW</sequence>
<comment type="caution">
    <text evidence="2">The sequence shown here is derived from an EMBL/GenBank/DDBJ whole genome shotgun (WGS) entry which is preliminary data.</text>
</comment>
<dbReference type="Pfam" id="PF06527">
    <property type="entry name" value="TniQ"/>
    <property type="match status" value="1"/>
</dbReference>
<reference evidence="2 3" key="1">
    <citation type="submission" date="2018-09" db="EMBL/GenBank/DDBJ databases">
        <title>Phylogeny of the Shewanellaceae, and recommendation for two new genera, Pseudoshewanella and Parashewanella.</title>
        <authorList>
            <person name="Wang G."/>
        </authorList>
    </citation>
    <scope>NUCLEOTIDE SEQUENCE [LARGE SCALE GENOMIC DNA]</scope>
    <source>
        <strain evidence="2 3">C51</strain>
    </source>
</reference>
<evidence type="ECO:0000313" key="3">
    <source>
        <dbReference type="Proteomes" id="UP000281474"/>
    </source>
</evidence>
<feature type="domain" description="TniQ" evidence="1">
    <location>
        <begin position="6"/>
        <end position="157"/>
    </location>
</feature>
<dbReference type="InterPro" id="IPR009492">
    <property type="entry name" value="TniQ"/>
</dbReference>
<organism evidence="2 3">
    <name type="scientific">Parashewanella curva</name>
    <dbReference type="NCBI Taxonomy" id="2338552"/>
    <lineage>
        <taxon>Bacteria</taxon>
        <taxon>Pseudomonadati</taxon>
        <taxon>Pseudomonadota</taxon>
        <taxon>Gammaproteobacteria</taxon>
        <taxon>Alteromonadales</taxon>
        <taxon>Shewanellaceae</taxon>
        <taxon>Parashewanella</taxon>
    </lineage>
</organism>
<accession>A0A3L8PZB4</accession>
<protein>
    <recommendedName>
        <fullName evidence="1">TniQ domain-containing protein</fullName>
    </recommendedName>
</protein>
<keyword evidence="3" id="KW-1185">Reference proteome</keyword>
<gene>
    <name evidence="2" type="ORF">D5018_06775</name>
</gene>
<evidence type="ECO:0000259" key="1">
    <source>
        <dbReference type="Pfam" id="PF06527"/>
    </source>
</evidence>
<name>A0A3L8PZB4_9GAMM</name>
<evidence type="ECO:0000313" key="2">
    <source>
        <dbReference type="EMBL" id="RLV60490.1"/>
    </source>
</evidence>
<dbReference type="AlphaFoldDB" id="A0A3L8PZB4"/>
<dbReference type="RefSeq" id="WP_121838250.1">
    <property type="nucleotide sequence ID" value="NZ_ML014764.1"/>
</dbReference>